<dbReference type="PANTHER" id="PTHR30332:SF17">
    <property type="entry name" value="TYPE IV PILIATION SYSTEM PROTEIN DR_0774-RELATED"/>
    <property type="match status" value="1"/>
</dbReference>
<sequence>MENANGDRVKKVSHLVKWTHTRFVFNRDIARVALGHETTLDVNVVNGRELLILAKKLGRTSMMVWYDDNTSETFLLGVTEDYSVLENALNDIHPNLALTIAPDRHAVVLRGEVPTLNYRHAAHEAAKNYLYASSSQSAQPVITSAPNQGMFNSLAQRLQGMGNLNNGLAQSSSKVAIINLIKVTQAPKPKEARIAQVLKSMGADKVTVKRISVDELSNDDNDVFMLSGTVKNQIELVRLLNTINKLFEPEQASQAPTSALDPNGLISSATQNETSAIEVLANESGGLLNDDSGLTLSNVNSNVARATLLSVAKGKVLSSIEVEDLPQVRVSVQLYEVNQRRLKQWRPDISVLSNGYNNEQGLFGLEGMNARESGSASIENALQLIGGQLTNNLQLSTSQFAIDMLFSLLEQEGISRTLSRPTLTVLAGESAVFKVGGEVPVPTSYSPSGVTSGQQGNSGSVFSGTEFKSFGVELNVRALVDDKDRITLDLNPVISLPDTTLTAEIAQSTGSSLNSSAFNTRSMQTSTRLQDGQPLIIGGLISTDNNASHDFVPDANGESLLGKLSETTSKSENNRELIIVVTPNLVREPVNNLRVWQTVDLDSQMASFIQEQGL</sequence>
<comment type="caution">
    <text evidence="4">The sequence shown here is derived from an EMBL/GenBank/DDBJ whole genome shotgun (WGS) entry which is preliminary data.</text>
</comment>
<protein>
    <submittedName>
        <fullName evidence="4">Type II and III secretion system protein</fullName>
    </submittedName>
</protein>
<name>A0ABR5VWX5_9GAMM</name>
<feature type="domain" description="Pilus formation protein N-terminal" evidence="3">
    <location>
        <begin position="25"/>
        <end position="70"/>
    </location>
</feature>
<accession>A0ABR5VWX5</accession>
<dbReference type="RefSeq" id="WP_064385353.1">
    <property type="nucleotide sequence ID" value="NZ_LVCM01000011.1"/>
</dbReference>
<feature type="domain" description="Type II/III secretion system secretin-like" evidence="2">
    <location>
        <begin position="408"/>
        <end position="587"/>
    </location>
</feature>
<dbReference type="InterPro" id="IPR032789">
    <property type="entry name" value="T2SS-T3SS_pil_N"/>
</dbReference>
<reference evidence="4 5" key="1">
    <citation type="submission" date="2016-03" db="EMBL/GenBank/DDBJ databases">
        <authorList>
            <person name="Zhang H."/>
            <person name="Liu R."/>
            <person name="Wang M."/>
            <person name="Wang H."/>
            <person name="Wang L."/>
            <person name="Song L."/>
        </authorList>
    </citation>
    <scope>NUCLEOTIDE SEQUENCE [LARGE SCALE GENOMIC DNA]</scope>
    <source>
        <strain evidence="4 5">DSM 16098</strain>
    </source>
</reference>
<evidence type="ECO:0000259" key="3">
    <source>
        <dbReference type="Pfam" id="PF13629"/>
    </source>
</evidence>
<dbReference type="Pfam" id="PF13629">
    <property type="entry name" value="T2SS-T3SS_pil_N"/>
    <property type="match status" value="1"/>
</dbReference>
<dbReference type="Proteomes" id="UP000075621">
    <property type="component" value="Unassembled WGS sequence"/>
</dbReference>
<evidence type="ECO:0000313" key="4">
    <source>
        <dbReference type="EMBL" id="KYL34119.1"/>
    </source>
</evidence>
<comment type="similarity">
    <text evidence="1">Belongs to the bacterial secretin family.</text>
</comment>
<dbReference type="EMBL" id="LVCM01000011">
    <property type="protein sequence ID" value="KYL34119.1"/>
    <property type="molecule type" value="Genomic_DNA"/>
</dbReference>
<dbReference type="PANTHER" id="PTHR30332">
    <property type="entry name" value="PROBABLE GENERAL SECRETION PATHWAY PROTEIN D"/>
    <property type="match status" value="1"/>
</dbReference>
<dbReference type="Pfam" id="PF00263">
    <property type="entry name" value="Secretin"/>
    <property type="match status" value="1"/>
</dbReference>
<organism evidence="4 5">
    <name type="scientific">Pseudoalteromonas agarivorans</name>
    <dbReference type="NCBI Taxonomy" id="176102"/>
    <lineage>
        <taxon>Bacteria</taxon>
        <taxon>Pseudomonadati</taxon>
        <taxon>Pseudomonadota</taxon>
        <taxon>Gammaproteobacteria</taxon>
        <taxon>Alteromonadales</taxon>
        <taxon>Pseudoalteromonadaceae</taxon>
        <taxon>Pseudoalteromonas</taxon>
    </lineage>
</organism>
<dbReference type="InterPro" id="IPR050810">
    <property type="entry name" value="Bact_Secretion_Sys_Channel"/>
</dbReference>
<evidence type="ECO:0000256" key="1">
    <source>
        <dbReference type="RuleBase" id="RU004003"/>
    </source>
</evidence>
<gene>
    <name evidence="4" type="ORF">A2I98_11030</name>
</gene>
<evidence type="ECO:0000313" key="5">
    <source>
        <dbReference type="Proteomes" id="UP000075621"/>
    </source>
</evidence>
<proteinExistence type="inferred from homology"/>
<dbReference type="InterPro" id="IPR004846">
    <property type="entry name" value="T2SS/T3SS_dom"/>
</dbReference>
<evidence type="ECO:0000259" key="2">
    <source>
        <dbReference type="Pfam" id="PF00263"/>
    </source>
</evidence>